<dbReference type="KEGG" id="mcoo:MCOO_00060"/>
<dbReference type="AlphaFoldDB" id="A0A7I7KQX9"/>
<evidence type="ECO:0000313" key="2">
    <source>
        <dbReference type="Proteomes" id="UP000465866"/>
    </source>
</evidence>
<gene>
    <name evidence="1" type="ORF">MCOO_00060</name>
</gene>
<protein>
    <submittedName>
        <fullName evidence="1">Uncharacterized protein</fullName>
    </submittedName>
</protein>
<dbReference type="Proteomes" id="UP000465866">
    <property type="component" value="Chromosome"/>
</dbReference>
<evidence type="ECO:0000313" key="1">
    <source>
        <dbReference type="EMBL" id="BBX43991.1"/>
    </source>
</evidence>
<keyword evidence="2" id="KW-1185">Reference proteome</keyword>
<reference evidence="1 2" key="1">
    <citation type="journal article" date="2019" name="Emerg. Microbes Infect.">
        <title>Comprehensive subspecies identification of 175 nontuberculous mycobacteria species based on 7547 genomic profiles.</title>
        <authorList>
            <person name="Matsumoto Y."/>
            <person name="Kinjo T."/>
            <person name="Motooka D."/>
            <person name="Nabeya D."/>
            <person name="Jung N."/>
            <person name="Uechi K."/>
            <person name="Horii T."/>
            <person name="Iida T."/>
            <person name="Fujita J."/>
            <person name="Nakamura S."/>
        </authorList>
    </citation>
    <scope>NUCLEOTIDE SEQUENCE [LARGE SCALE GENOMIC DNA]</scope>
    <source>
        <strain evidence="1 2">JCM 12404</strain>
    </source>
</reference>
<sequence length="129" mass="13459">MPTAERPLVDEAQRGAVVKDRGDAKVTGIGDFAEQHLPTHAEVNDQCLVVAAGPVEGEPQIFPASVAAGDPGVEQPRGEIGGACFMAADSTRVMHADGGDCLTDHVGLQSAPHHLDFRQLGHLLGRFSG</sequence>
<organism evidence="1 2">
    <name type="scientific">Mycobacterium cookii</name>
    <dbReference type="NCBI Taxonomy" id="1775"/>
    <lineage>
        <taxon>Bacteria</taxon>
        <taxon>Bacillati</taxon>
        <taxon>Actinomycetota</taxon>
        <taxon>Actinomycetes</taxon>
        <taxon>Mycobacteriales</taxon>
        <taxon>Mycobacteriaceae</taxon>
        <taxon>Mycobacterium</taxon>
    </lineage>
</organism>
<accession>A0A7I7KQX9</accession>
<name>A0A7I7KQX9_9MYCO</name>
<proteinExistence type="predicted"/>
<dbReference type="EMBL" id="AP022569">
    <property type="protein sequence ID" value="BBX43991.1"/>
    <property type="molecule type" value="Genomic_DNA"/>
</dbReference>